<dbReference type="EMBL" id="KV425883">
    <property type="protein sequence ID" value="KZW03507.1"/>
    <property type="molecule type" value="Genomic_DNA"/>
</dbReference>
<dbReference type="InParanoid" id="A0A165QEW3"/>
<feature type="region of interest" description="Disordered" evidence="1">
    <location>
        <begin position="1"/>
        <end position="39"/>
    </location>
</feature>
<feature type="compositionally biased region" description="Basic and acidic residues" evidence="1">
    <location>
        <begin position="28"/>
        <end position="39"/>
    </location>
</feature>
<keyword evidence="3" id="KW-1185">Reference proteome</keyword>
<proteinExistence type="predicted"/>
<reference evidence="2 3" key="1">
    <citation type="journal article" date="2016" name="Mol. Biol. Evol.">
        <title>Comparative Genomics of Early-Diverging Mushroom-Forming Fungi Provides Insights into the Origins of Lignocellulose Decay Capabilities.</title>
        <authorList>
            <person name="Nagy L.G."/>
            <person name="Riley R."/>
            <person name="Tritt A."/>
            <person name="Adam C."/>
            <person name="Daum C."/>
            <person name="Floudas D."/>
            <person name="Sun H."/>
            <person name="Yadav J.S."/>
            <person name="Pangilinan J."/>
            <person name="Larsson K.H."/>
            <person name="Matsuura K."/>
            <person name="Barry K."/>
            <person name="Labutti K."/>
            <person name="Kuo R."/>
            <person name="Ohm R.A."/>
            <person name="Bhattacharya S.S."/>
            <person name="Shirouzu T."/>
            <person name="Yoshinaga Y."/>
            <person name="Martin F.M."/>
            <person name="Grigoriev I.V."/>
            <person name="Hibbett D.S."/>
        </authorList>
    </citation>
    <scope>NUCLEOTIDE SEQUENCE [LARGE SCALE GENOMIC DNA]</scope>
    <source>
        <strain evidence="2 3">HHB12029</strain>
    </source>
</reference>
<evidence type="ECO:0000313" key="3">
    <source>
        <dbReference type="Proteomes" id="UP000077266"/>
    </source>
</evidence>
<organism evidence="2 3">
    <name type="scientific">Exidia glandulosa HHB12029</name>
    <dbReference type="NCBI Taxonomy" id="1314781"/>
    <lineage>
        <taxon>Eukaryota</taxon>
        <taxon>Fungi</taxon>
        <taxon>Dikarya</taxon>
        <taxon>Basidiomycota</taxon>
        <taxon>Agaricomycotina</taxon>
        <taxon>Agaricomycetes</taxon>
        <taxon>Auriculariales</taxon>
        <taxon>Exidiaceae</taxon>
        <taxon>Exidia</taxon>
    </lineage>
</organism>
<name>A0A165QEW3_EXIGL</name>
<dbReference type="Proteomes" id="UP000077266">
    <property type="component" value="Unassembled WGS sequence"/>
</dbReference>
<gene>
    <name evidence="2" type="ORF">EXIGLDRAFT_743942</name>
</gene>
<evidence type="ECO:0000256" key="1">
    <source>
        <dbReference type="SAM" id="MobiDB-lite"/>
    </source>
</evidence>
<protein>
    <submittedName>
        <fullName evidence="2">Uncharacterized protein</fullName>
    </submittedName>
</protein>
<evidence type="ECO:0000313" key="2">
    <source>
        <dbReference type="EMBL" id="KZW03507.1"/>
    </source>
</evidence>
<accession>A0A165QEW3</accession>
<dbReference type="AlphaFoldDB" id="A0A165QEW3"/>
<sequence length="178" mass="19776">MADFKDGRTQRYSIASSPRFRGKQPKSSKGEQDRKVGIEARRNFRGFVAFQRDQAEDDGDEETDVQRELLETWAERARAKTEEASALPKMETEVPVVELVVGTMKEKIRAPAVAGEADFEVVVAPSIARVLALPDDAGAAVPEPQEDWDYIDDDFVRGDERQTKPSASYAEVLTEGKG</sequence>
<feature type="region of interest" description="Disordered" evidence="1">
    <location>
        <begin position="159"/>
        <end position="178"/>
    </location>
</feature>